<name>X1URC6_9ZZZZ</name>
<feature type="region of interest" description="Disordered" evidence="1">
    <location>
        <begin position="19"/>
        <end position="51"/>
    </location>
</feature>
<evidence type="ECO:0000313" key="2">
    <source>
        <dbReference type="EMBL" id="GAJ20014.1"/>
    </source>
</evidence>
<dbReference type="AlphaFoldDB" id="X1URC6"/>
<accession>X1URC6</accession>
<feature type="non-terminal residue" evidence="2">
    <location>
        <position position="1"/>
    </location>
</feature>
<protein>
    <submittedName>
        <fullName evidence="2">Uncharacterized protein</fullName>
    </submittedName>
</protein>
<dbReference type="EMBL" id="BARW01040725">
    <property type="protein sequence ID" value="GAJ20014.1"/>
    <property type="molecule type" value="Genomic_DNA"/>
</dbReference>
<comment type="caution">
    <text evidence="2">The sequence shown here is derived from an EMBL/GenBank/DDBJ whole genome shotgun (WGS) entry which is preliminary data.</text>
</comment>
<sequence>QLALRQKRAERTGEDLAVSGVYRGSPGGEESSPGIPRTNLPLTSTAVLDRPSDIREKTIRQNDTSCYLDYRPLLIDNQSQIEAKTEDPASLIPNDLDALLKKIDEKMRVVEGRIQA</sequence>
<feature type="non-terminal residue" evidence="2">
    <location>
        <position position="116"/>
    </location>
</feature>
<evidence type="ECO:0000256" key="1">
    <source>
        <dbReference type="SAM" id="MobiDB-lite"/>
    </source>
</evidence>
<gene>
    <name evidence="2" type="ORF">S12H4_61379</name>
</gene>
<reference evidence="2" key="1">
    <citation type="journal article" date="2014" name="Front. Microbiol.">
        <title>High frequency of phylogenetically diverse reductive dehalogenase-homologous genes in deep subseafloor sedimentary metagenomes.</title>
        <authorList>
            <person name="Kawai M."/>
            <person name="Futagami T."/>
            <person name="Toyoda A."/>
            <person name="Takaki Y."/>
            <person name="Nishi S."/>
            <person name="Hori S."/>
            <person name="Arai W."/>
            <person name="Tsubouchi T."/>
            <person name="Morono Y."/>
            <person name="Uchiyama I."/>
            <person name="Ito T."/>
            <person name="Fujiyama A."/>
            <person name="Inagaki F."/>
            <person name="Takami H."/>
        </authorList>
    </citation>
    <scope>NUCLEOTIDE SEQUENCE</scope>
    <source>
        <strain evidence="2">Expedition CK06-06</strain>
    </source>
</reference>
<organism evidence="2">
    <name type="scientific">marine sediment metagenome</name>
    <dbReference type="NCBI Taxonomy" id="412755"/>
    <lineage>
        <taxon>unclassified sequences</taxon>
        <taxon>metagenomes</taxon>
        <taxon>ecological metagenomes</taxon>
    </lineage>
</organism>
<proteinExistence type="predicted"/>